<feature type="coiled-coil region" evidence="1">
    <location>
        <begin position="13"/>
        <end position="40"/>
    </location>
</feature>
<evidence type="ECO:0000313" key="3">
    <source>
        <dbReference type="Proteomes" id="UP001333102"/>
    </source>
</evidence>
<gene>
    <name evidence="2" type="ORF">VLY81_03430</name>
</gene>
<proteinExistence type="predicted"/>
<organism evidence="2 3">
    <name type="scientific">Geochorda subterranea</name>
    <dbReference type="NCBI Taxonomy" id="3109564"/>
    <lineage>
        <taxon>Bacteria</taxon>
        <taxon>Bacillati</taxon>
        <taxon>Bacillota</taxon>
        <taxon>Limnochordia</taxon>
        <taxon>Limnochordales</taxon>
        <taxon>Geochordaceae</taxon>
        <taxon>Geochorda</taxon>
    </lineage>
</organism>
<keyword evidence="1" id="KW-0175">Coiled coil</keyword>
<evidence type="ECO:0000256" key="1">
    <source>
        <dbReference type="SAM" id="Coils"/>
    </source>
</evidence>
<evidence type="ECO:0000313" key="2">
    <source>
        <dbReference type="EMBL" id="WRP15233.1"/>
    </source>
</evidence>
<dbReference type="Proteomes" id="UP001333102">
    <property type="component" value="Chromosome"/>
</dbReference>
<reference evidence="3" key="1">
    <citation type="submission" date="2023-12" db="EMBL/GenBank/DDBJ databases">
        <title>Novel isolates from deep terrestrial aquifers shed light on the physiology and ecology of the class Limnochordia.</title>
        <authorList>
            <person name="Karnachuk O.V."/>
            <person name="Lukina A.P."/>
            <person name="Avakyan M.R."/>
            <person name="Kadnikov V."/>
            <person name="Begmatov S."/>
            <person name="Beletsky A.V."/>
            <person name="Mardanov A.V."/>
            <person name="Ravin N.V."/>
        </authorList>
    </citation>
    <scope>NUCLEOTIDE SEQUENCE [LARGE SCALE GENOMIC DNA]</scope>
    <source>
        <strain evidence="3">LN</strain>
    </source>
</reference>
<evidence type="ECO:0008006" key="4">
    <source>
        <dbReference type="Google" id="ProtNLM"/>
    </source>
</evidence>
<dbReference type="EMBL" id="CP141614">
    <property type="protein sequence ID" value="WRP15233.1"/>
    <property type="molecule type" value="Genomic_DNA"/>
</dbReference>
<accession>A0ABZ1BRC4</accession>
<sequence>MVCYNPLVAEERRQKREALLLATERELAKIEARVRRRRRKPLTADEIGVAVGKVLRRWKVGKHFQLEIRDGHFAFRRKKASIAREAELDGFYVLRTNVPADRMDAPKVQATYTHDPPSRPFLKVSLQVHAEAARAPRVARLAFPPDDAGRSRMRPTRSASQAITCAVGYGTAFWSSTDSLAA</sequence>
<keyword evidence="3" id="KW-1185">Reference proteome</keyword>
<protein>
    <recommendedName>
        <fullName evidence="4">Transposase</fullName>
    </recommendedName>
</protein>
<name>A0ABZ1BRC4_9FIRM</name>
<dbReference type="RefSeq" id="WP_324669628.1">
    <property type="nucleotide sequence ID" value="NZ_CP141614.1"/>
</dbReference>